<evidence type="ECO:0000313" key="8">
    <source>
        <dbReference type="Proteomes" id="UP000830401"/>
    </source>
</evidence>
<dbReference type="EMBL" id="CP095061">
    <property type="protein sequence ID" value="UOQ65759.1"/>
    <property type="molecule type" value="Genomic_DNA"/>
</dbReference>
<keyword evidence="3" id="KW-0597">Phosphoprotein</keyword>
<dbReference type="PROSITE" id="PS50113">
    <property type="entry name" value="PAC"/>
    <property type="match status" value="1"/>
</dbReference>
<dbReference type="SMART" id="SM00091">
    <property type="entry name" value="PAS"/>
    <property type="match status" value="2"/>
</dbReference>
<dbReference type="SMART" id="SM00086">
    <property type="entry name" value="PAC"/>
    <property type="match status" value="2"/>
</dbReference>
<dbReference type="CDD" id="cd00130">
    <property type="entry name" value="PAS"/>
    <property type="match status" value="2"/>
</dbReference>
<evidence type="ECO:0000256" key="3">
    <source>
        <dbReference type="ARBA" id="ARBA00022553"/>
    </source>
</evidence>
<evidence type="ECO:0000313" key="7">
    <source>
        <dbReference type="EMBL" id="UOQ65759.1"/>
    </source>
</evidence>
<protein>
    <recommendedName>
        <fullName evidence="2">histidine kinase</fullName>
        <ecNumber evidence="2">2.7.13.3</ecNumber>
    </recommendedName>
</protein>
<dbReference type="InterPro" id="IPR052162">
    <property type="entry name" value="Sensor_kinase/Photoreceptor"/>
</dbReference>
<dbReference type="EC" id="2.7.13.3" evidence="2"/>
<dbReference type="InterPro" id="IPR013655">
    <property type="entry name" value="PAS_fold_3"/>
</dbReference>
<evidence type="ECO:0000259" key="6">
    <source>
        <dbReference type="PROSITE" id="PS50113"/>
    </source>
</evidence>
<keyword evidence="8" id="KW-1185">Reference proteome</keyword>
<dbReference type="InterPro" id="IPR000014">
    <property type="entry name" value="PAS"/>
</dbReference>
<dbReference type="InterPro" id="IPR000700">
    <property type="entry name" value="PAS-assoc_C"/>
</dbReference>
<dbReference type="Gene3D" id="3.30.450.20">
    <property type="entry name" value="PAS domain"/>
    <property type="match status" value="2"/>
</dbReference>
<keyword evidence="4" id="KW-0808">Transferase</keyword>
<organism evidence="7 8">
    <name type="scientific">Hymenobacter volaticus</name>
    <dbReference type="NCBI Taxonomy" id="2932254"/>
    <lineage>
        <taxon>Bacteria</taxon>
        <taxon>Pseudomonadati</taxon>
        <taxon>Bacteroidota</taxon>
        <taxon>Cytophagia</taxon>
        <taxon>Cytophagales</taxon>
        <taxon>Hymenobacteraceae</taxon>
        <taxon>Hymenobacter</taxon>
    </lineage>
</organism>
<feature type="domain" description="PAC" evidence="6">
    <location>
        <begin position="194"/>
        <end position="246"/>
    </location>
</feature>
<dbReference type="PANTHER" id="PTHR43304:SF1">
    <property type="entry name" value="PAC DOMAIN-CONTAINING PROTEIN"/>
    <property type="match status" value="1"/>
</dbReference>
<dbReference type="SUPFAM" id="SSF55785">
    <property type="entry name" value="PYP-like sensor domain (PAS domain)"/>
    <property type="match status" value="2"/>
</dbReference>
<dbReference type="InterPro" id="IPR035965">
    <property type="entry name" value="PAS-like_dom_sf"/>
</dbReference>
<dbReference type="Pfam" id="PF08448">
    <property type="entry name" value="PAS_4"/>
    <property type="match status" value="1"/>
</dbReference>
<dbReference type="NCBIfam" id="TIGR00229">
    <property type="entry name" value="sensory_box"/>
    <property type="match status" value="1"/>
</dbReference>
<name>A0ABY4G4E0_9BACT</name>
<dbReference type="InterPro" id="IPR001610">
    <property type="entry name" value="PAC"/>
</dbReference>
<gene>
    <name evidence="7" type="ORF">MUN86_19875</name>
</gene>
<reference evidence="7" key="1">
    <citation type="submission" date="2022-04" db="EMBL/GenBank/DDBJ databases">
        <title>Hymenobacter sp. isolated from the air.</title>
        <authorList>
            <person name="Won M."/>
            <person name="Lee C.-M."/>
            <person name="Woen H.-Y."/>
            <person name="Kwon S.-W."/>
        </authorList>
    </citation>
    <scope>NUCLEOTIDE SEQUENCE</scope>
    <source>
        <strain evidence="7">5420S-77</strain>
    </source>
</reference>
<accession>A0ABY4G4E0</accession>
<dbReference type="PANTHER" id="PTHR43304">
    <property type="entry name" value="PHYTOCHROME-LIKE PROTEIN CPH1"/>
    <property type="match status" value="1"/>
</dbReference>
<dbReference type="Pfam" id="PF08447">
    <property type="entry name" value="PAS_3"/>
    <property type="match status" value="1"/>
</dbReference>
<evidence type="ECO:0000256" key="1">
    <source>
        <dbReference type="ARBA" id="ARBA00000085"/>
    </source>
</evidence>
<keyword evidence="5" id="KW-0418">Kinase</keyword>
<dbReference type="InterPro" id="IPR013656">
    <property type="entry name" value="PAS_4"/>
</dbReference>
<evidence type="ECO:0000256" key="4">
    <source>
        <dbReference type="ARBA" id="ARBA00022679"/>
    </source>
</evidence>
<evidence type="ECO:0000256" key="5">
    <source>
        <dbReference type="ARBA" id="ARBA00022777"/>
    </source>
</evidence>
<sequence>MLDNDGNIVASSVGLAELSPNAVPLALAGRSLQDVQSLLGPVATAWAYAYSVVRSTPWVQPPALLPVAWPIGNGKPARWWQPALTRIALGSKASGYWLATAHVTTPALPQVAPSSATETDEALQLRDALAHLPGYVLTLRGSDLRVSYASPKLASLLGQDELQNRLAVDVLNALQIPDALTALTNTYQTGQTFVAHELQLPGSDAAPVYFNVSIQPLRDTNEQISGVLVFGQDVTSQVKPVATTTSPAPYQEIVEHLPQITSISSAEGVVEYLSPQWFAYTGQTTDVLHTHDWVDALNSDDWAQVLQDLPEHLRKGEAWSWHARIRRHDGEYRLHLGHMEPERDEAGRISRWFGTLTDVQDQSLDPSPAPPTSPEEDLCKELTDNLPQLLWTLNPDGTPDTLNRAAANYTTPKRSNAPTRKGILLFRVTMSCRHWLSCSTTLPLKRLGSIKVKLSGTMEKGAGFCTVLSPCAMPMAR</sequence>
<dbReference type="Proteomes" id="UP000830401">
    <property type="component" value="Chromosome"/>
</dbReference>
<comment type="catalytic activity">
    <reaction evidence="1">
        <text>ATP + protein L-histidine = ADP + protein N-phospho-L-histidine.</text>
        <dbReference type="EC" id="2.7.13.3"/>
    </reaction>
</comment>
<proteinExistence type="predicted"/>
<evidence type="ECO:0000256" key="2">
    <source>
        <dbReference type="ARBA" id="ARBA00012438"/>
    </source>
</evidence>